<feature type="compositionally biased region" description="Polar residues" evidence="1">
    <location>
        <begin position="429"/>
        <end position="441"/>
    </location>
</feature>
<feature type="compositionally biased region" description="Pro residues" evidence="1">
    <location>
        <begin position="303"/>
        <end position="321"/>
    </location>
</feature>
<feature type="compositionally biased region" description="Low complexity" evidence="1">
    <location>
        <begin position="532"/>
        <end position="546"/>
    </location>
</feature>
<evidence type="ECO:0000313" key="2">
    <source>
        <dbReference type="EMBL" id="KAJ3785027.1"/>
    </source>
</evidence>
<feature type="compositionally biased region" description="Low complexity" evidence="1">
    <location>
        <begin position="175"/>
        <end position="191"/>
    </location>
</feature>
<evidence type="ECO:0000256" key="1">
    <source>
        <dbReference type="SAM" id="MobiDB-lite"/>
    </source>
</evidence>
<comment type="caution">
    <text evidence="2">The sequence shown here is derived from an EMBL/GenBank/DDBJ whole genome shotgun (WGS) entry which is preliminary data.</text>
</comment>
<sequence>MNPLPSVGTTSTVSSTSSSGNEDYGNGNSNGEGTSFTPVTSCTTSSSSGIESSGYGNFIDNLLGGLGLRKRSQDPCKSSAPLPPTPSPSPSESSEPCPDDTGAPAPSSGNESSSGDDIVADLSPLAEADVNLGSGLNEATTGVAAGLGLGKVIYPGRLASGKREEDCDCEDGHGSAVSSTWPAPSSTPSAGTGSGLTGSGSTCPSGAGSAPLSGSPSENDIVADLSPLAKADVNVGPGLDSAVTGLVAGLGLGKVIYPGHLVNGKREEGCDGNGSSGSSGSASLSAPPPPLPSSASPTSSTPQPSPTSPTSPTSPPLPTSPPSSSEGAQPCPNEYSGAPSSENGSPADVIVADLSPLVKADADLGPGLNDAATGLSGGLGLGKVVYPGELTNEKREEDCDCGDGSGSHPQPPASTSSTGNGSGSGLSSACPSGTGSSNAPSGSDIVADLSPLAEADANLGPGLDSAVTGLAAGLGLGRVIYPGQLVNAREEDCDGNGSAGSTTATPPPPPPPPPAPSQPSPSKGDEPCPDESGAAPSSGNGSSSGSDIVANLSPLTEADANLGPGLNSAVTGLAGGLGLGKVIYPGQLVNNGKREEDCDCEDGSGSSTSHPQPPTSTSSAGNGSGSGSSSSTCPSGASSGDAPSSSDIVVDLSPLAEADANLGPGLNSAITGLAAGLGLGKVIYPGQLVNTKRD</sequence>
<dbReference type="Proteomes" id="UP001163798">
    <property type="component" value="Unassembled WGS sequence"/>
</dbReference>
<accession>A0AA38NJ48</accession>
<feature type="compositionally biased region" description="Pro residues" evidence="1">
    <location>
        <begin position="505"/>
        <end position="519"/>
    </location>
</feature>
<feature type="compositionally biased region" description="Low complexity" evidence="1">
    <location>
        <begin position="199"/>
        <end position="217"/>
    </location>
</feature>
<reference evidence="2" key="1">
    <citation type="submission" date="2022-08" db="EMBL/GenBank/DDBJ databases">
        <authorList>
            <consortium name="DOE Joint Genome Institute"/>
            <person name="Min B."/>
            <person name="Riley R."/>
            <person name="Sierra-Patev S."/>
            <person name="Naranjo-Ortiz M."/>
            <person name="Looney B."/>
            <person name="Konkel Z."/>
            <person name="Slot J.C."/>
            <person name="Sakamoto Y."/>
            <person name="Steenwyk J.L."/>
            <person name="Rokas A."/>
            <person name="Carro J."/>
            <person name="Camarero S."/>
            <person name="Ferreira P."/>
            <person name="Molpeceres G."/>
            <person name="Ruiz-Duenas F.J."/>
            <person name="Serrano A."/>
            <person name="Henrissat B."/>
            <person name="Drula E."/>
            <person name="Hughes K.W."/>
            <person name="Mata J.L."/>
            <person name="Ishikawa N.K."/>
            <person name="Vargas-Isla R."/>
            <person name="Ushijima S."/>
            <person name="Smith C.A."/>
            <person name="Ahrendt S."/>
            <person name="Andreopoulos W."/>
            <person name="He G."/>
            <person name="Labutti K."/>
            <person name="Lipzen A."/>
            <person name="Ng V."/>
            <person name="Sandor L."/>
            <person name="Barry K."/>
            <person name="Martinez A.T."/>
            <person name="Xiao Y."/>
            <person name="Gibbons J.G."/>
            <person name="Terashima K."/>
            <person name="Hibbett D.S."/>
            <person name="Grigoriev I.V."/>
        </authorList>
    </citation>
    <scope>NUCLEOTIDE SEQUENCE</scope>
    <source>
        <strain evidence="2">TFB10291</strain>
    </source>
</reference>
<feature type="compositionally biased region" description="Low complexity" evidence="1">
    <location>
        <begin position="1"/>
        <end position="20"/>
    </location>
</feature>
<evidence type="ECO:0000313" key="3">
    <source>
        <dbReference type="Proteomes" id="UP001163798"/>
    </source>
</evidence>
<feature type="region of interest" description="Disordered" evidence="1">
    <location>
        <begin position="69"/>
        <end position="122"/>
    </location>
</feature>
<protein>
    <submittedName>
        <fullName evidence="2">Uncharacterized protein</fullName>
    </submittedName>
</protein>
<organism evidence="2 3">
    <name type="scientific">Lentinula aff. detonsa</name>
    <dbReference type="NCBI Taxonomy" id="2804958"/>
    <lineage>
        <taxon>Eukaryota</taxon>
        <taxon>Fungi</taxon>
        <taxon>Dikarya</taxon>
        <taxon>Basidiomycota</taxon>
        <taxon>Agaricomycotina</taxon>
        <taxon>Agaricomycetes</taxon>
        <taxon>Agaricomycetidae</taxon>
        <taxon>Agaricales</taxon>
        <taxon>Marasmiineae</taxon>
        <taxon>Omphalotaceae</taxon>
        <taxon>Lentinula</taxon>
    </lineage>
</organism>
<keyword evidence="3" id="KW-1185">Reference proteome</keyword>
<feature type="compositionally biased region" description="Low complexity" evidence="1">
    <location>
        <begin position="33"/>
        <end position="55"/>
    </location>
</feature>
<feature type="region of interest" description="Disordered" evidence="1">
    <location>
        <begin position="262"/>
        <end position="445"/>
    </location>
</feature>
<feature type="region of interest" description="Disordered" evidence="1">
    <location>
        <begin position="591"/>
        <end position="648"/>
    </location>
</feature>
<feature type="compositionally biased region" description="Low complexity" evidence="1">
    <location>
        <begin position="293"/>
        <end position="302"/>
    </location>
</feature>
<feature type="compositionally biased region" description="Low complexity" evidence="1">
    <location>
        <begin position="604"/>
        <end position="647"/>
    </location>
</feature>
<feature type="region of interest" description="Disordered" evidence="1">
    <location>
        <begin position="161"/>
        <end position="223"/>
    </location>
</feature>
<feature type="compositionally biased region" description="Basic and acidic residues" evidence="1">
    <location>
        <begin position="161"/>
        <end position="173"/>
    </location>
</feature>
<gene>
    <name evidence="2" type="ORF">GGU10DRAFT_12326</name>
</gene>
<feature type="region of interest" description="Disordered" evidence="1">
    <location>
        <begin position="1"/>
        <end position="55"/>
    </location>
</feature>
<name>A0AA38NJ48_9AGAR</name>
<dbReference type="AlphaFoldDB" id="A0AA38NJ48"/>
<feature type="region of interest" description="Disordered" evidence="1">
    <location>
        <begin position="488"/>
        <end position="577"/>
    </location>
</feature>
<proteinExistence type="predicted"/>
<dbReference type="EMBL" id="MU793355">
    <property type="protein sequence ID" value="KAJ3785027.1"/>
    <property type="molecule type" value="Genomic_DNA"/>
</dbReference>